<evidence type="ECO:0000313" key="6">
    <source>
        <dbReference type="Proteomes" id="UP000317265"/>
    </source>
</evidence>
<keyword evidence="1" id="KW-0378">Hydrolase</keyword>
<dbReference type="Proteomes" id="UP000316080">
    <property type="component" value="Unassembled WGS sequence"/>
</dbReference>
<dbReference type="PROSITE" id="PS51831">
    <property type="entry name" value="HD"/>
    <property type="match status" value="1"/>
</dbReference>
<feature type="domain" description="HD" evidence="2">
    <location>
        <begin position="60"/>
        <end position="174"/>
    </location>
</feature>
<accession>A0A520KFA7</accession>
<dbReference type="EMBL" id="RXIH01000031">
    <property type="protein sequence ID" value="RZN56059.1"/>
    <property type="molecule type" value="Genomic_DNA"/>
</dbReference>
<dbReference type="InterPro" id="IPR006674">
    <property type="entry name" value="HD_domain"/>
</dbReference>
<dbReference type="GO" id="GO:0031125">
    <property type="term" value="P:rRNA 3'-end processing"/>
    <property type="evidence" value="ECO:0007669"/>
    <property type="project" value="TreeGrafter"/>
</dbReference>
<reference evidence="3 5" key="2">
    <citation type="journal article" date="2019" name="Nat. Microbiol.">
        <title>Wide diversity of methane and short-chain alkane metabolisms in uncultured archaea.</title>
        <authorList>
            <person name="Borrel G."/>
            <person name="Adam P.S."/>
            <person name="McKay L.J."/>
            <person name="Chen L.X."/>
            <person name="Sierra-Garcia I.N."/>
            <person name="Sieber C.M."/>
            <person name="Letourneur Q."/>
            <person name="Ghozlane A."/>
            <person name="Andersen G.L."/>
            <person name="Li W.J."/>
            <person name="Hallam S.J."/>
            <person name="Muyzer G."/>
            <person name="de Oliveira V.M."/>
            <person name="Inskeep W.P."/>
            <person name="Banfield J.F."/>
            <person name="Gribaldo S."/>
        </authorList>
    </citation>
    <scope>NUCLEOTIDE SEQUENCE [LARGE SCALE GENOMIC DNA]</scope>
    <source>
        <strain evidence="3">Verst-YHS</strain>
    </source>
</reference>
<dbReference type="InterPro" id="IPR050798">
    <property type="entry name" value="YhaM_exoribonuc/phosphodiest"/>
</dbReference>
<dbReference type="InterPro" id="IPR006675">
    <property type="entry name" value="HDIG_dom"/>
</dbReference>
<dbReference type="CDD" id="cd00077">
    <property type="entry name" value="HDc"/>
    <property type="match status" value="1"/>
</dbReference>
<name>A0A520KFA7_9CREN</name>
<organism evidence="3 5">
    <name type="scientific">Thermoproteota archaeon</name>
    <dbReference type="NCBI Taxonomy" id="2056631"/>
    <lineage>
        <taxon>Archaea</taxon>
        <taxon>Thermoproteota</taxon>
    </lineage>
</organism>
<dbReference type="AlphaFoldDB" id="A0A520KFA7"/>
<reference evidence="4 6" key="1">
    <citation type="journal article" date="2019" name="Nat. Microbiol.">
        <title>Expanding anaerobic alkane metabolism in the domain of Archaea.</title>
        <authorList>
            <person name="Wang Y."/>
            <person name="Wegener G."/>
            <person name="Hou J."/>
            <person name="Wang F."/>
            <person name="Xiao X."/>
        </authorList>
    </citation>
    <scope>NUCLEOTIDE SEQUENCE [LARGE SCALE GENOMIC DNA]</scope>
    <source>
        <strain evidence="4">WYZ-LMO11</strain>
    </source>
</reference>
<dbReference type="NCBIfam" id="TIGR00277">
    <property type="entry name" value="HDIG"/>
    <property type="match status" value="1"/>
</dbReference>
<evidence type="ECO:0000313" key="4">
    <source>
        <dbReference type="EMBL" id="TDA39787.1"/>
    </source>
</evidence>
<dbReference type="InterPro" id="IPR003607">
    <property type="entry name" value="HD/PDEase_dom"/>
</dbReference>
<dbReference type="Proteomes" id="UP000317265">
    <property type="component" value="Unassembled WGS sequence"/>
</dbReference>
<sequence length="230" mass="26286">MTIEELIKLAEKINDNNLREKVIDLIKNPKLTFLDPPNDYINFEISPASKRRHHSYEKGLIIHTLATTKIALALCDIIEEVYKTKVNRDIVIAASLLHDLFKYFTYSQEESKYKRSSIGERIDHLSLIISEMYARRFPLEVIHAVLAHHGKTGPIEPRTLEALIVHMADSVDAEINDEVFFAAKNIIKECMGIDLEILPKGISPFEIIKVKKEEGCEGIKRIFEVKKCTG</sequence>
<dbReference type="Gene3D" id="1.10.3210.10">
    <property type="entry name" value="Hypothetical protein af1432"/>
    <property type="match status" value="1"/>
</dbReference>
<evidence type="ECO:0000313" key="3">
    <source>
        <dbReference type="EMBL" id="RZN56059.1"/>
    </source>
</evidence>
<dbReference type="Pfam" id="PF01966">
    <property type="entry name" value="HD"/>
    <property type="match status" value="1"/>
</dbReference>
<protein>
    <submittedName>
        <fullName evidence="4">Dihydroneopterin 2',3'-cyclic phosphate phosphodiesterase</fullName>
    </submittedName>
    <submittedName>
        <fullName evidence="3">HD domain-containing protein</fullName>
    </submittedName>
</protein>
<evidence type="ECO:0000313" key="5">
    <source>
        <dbReference type="Proteomes" id="UP000316080"/>
    </source>
</evidence>
<dbReference type="SUPFAM" id="SSF109604">
    <property type="entry name" value="HD-domain/PDEase-like"/>
    <property type="match status" value="1"/>
</dbReference>
<comment type="caution">
    <text evidence="3">The sequence shown here is derived from an EMBL/GenBank/DDBJ whole genome shotgun (WGS) entry which is preliminary data.</text>
</comment>
<dbReference type="EMBL" id="QNVI01000020">
    <property type="protein sequence ID" value="TDA39787.1"/>
    <property type="molecule type" value="Genomic_DNA"/>
</dbReference>
<gene>
    <name evidence="4" type="ORF">DSO09_01780</name>
    <name evidence="3" type="ORF">EF809_03685</name>
</gene>
<dbReference type="PANTHER" id="PTHR37294:SF1">
    <property type="entry name" value="3'-5' EXORIBONUCLEASE YHAM"/>
    <property type="match status" value="1"/>
</dbReference>
<proteinExistence type="predicted"/>
<dbReference type="GO" id="GO:0016787">
    <property type="term" value="F:hydrolase activity"/>
    <property type="evidence" value="ECO:0007669"/>
    <property type="project" value="UniProtKB-KW"/>
</dbReference>
<dbReference type="PANTHER" id="PTHR37294">
    <property type="entry name" value="3'-5' EXORIBONUCLEASE YHAM"/>
    <property type="match status" value="1"/>
</dbReference>
<evidence type="ECO:0000256" key="1">
    <source>
        <dbReference type="ARBA" id="ARBA00022801"/>
    </source>
</evidence>
<dbReference type="SMART" id="SM00471">
    <property type="entry name" value="HDc"/>
    <property type="match status" value="1"/>
</dbReference>
<evidence type="ECO:0000259" key="2">
    <source>
        <dbReference type="PROSITE" id="PS51831"/>
    </source>
</evidence>